<reference evidence="3 4" key="1">
    <citation type="submission" date="2012-10" db="EMBL/GenBank/DDBJ databases">
        <authorList>
            <person name="Zafar N."/>
            <person name="Inman J."/>
            <person name="Hall N."/>
            <person name="Lorenzi H."/>
            <person name="Caler E."/>
        </authorList>
    </citation>
    <scope>NUCLEOTIDE SEQUENCE [LARGE SCALE GENOMIC DNA]</scope>
    <source>
        <strain evidence="3 4">IP1</strain>
    </source>
</reference>
<dbReference type="InterPro" id="IPR046758">
    <property type="entry name" value="Sey1/RHD3-like_3HB"/>
</dbReference>
<feature type="transmembrane region" description="Helical" evidence="1">
    <location>
        <begin position="30"/>
        <end position="48"/>
    </location>
</feature>
<feature type="non-terminal residue" evidence="3">
    <location>
        <position position="1"/>
    </location>
</feature>
<dbReference type="KEGG" id="eiv:EIN_379430"/>
<feature type="transmembrane region" description="Helical" evidence="1">
    <location>
        <begin position="6"/>
        <end position="23"/>
    </location>
</feature>
<sequence length="107" mass="12056">EVKYQISLYLIVLVVFFGFDEMITVLTNPLLFILCLIIGGFGFTAYKLGLGGVVTSYMTKMLTMSVASMFEYLRGFALCKPLIDIVWPVDVPEQNKEDTNQVESQTQ</sequence>
<organism evidence="3 4">
    <name type="scientific">Entamoeba invadens IP1</name>
    <dbReference type="NCBI Taxonomy" id="370355"/>
    <lineage>
        <taxon>Eukaryota</taxon>
        <taxon>Amoebozoa</taxon>
        <taxon>Evosea</taxon>
        <taxon>Archamoebae</taxon>
        <taxon>Mastigamoebida</taxon>
        <taxon>Entamoebidae</taxon>
        <taxon>Entamoeba</taxon>
    </lineage>
</organism>
<feature type="domain" description="Sey1/RHD3-like three-helix bundle" evidence="2">
    <location>
        <begin position="4"/>
        <end position="55"/>
    </location>
</feature>
<evidence type="ECO:0000259" key="2">
    <source>
        <dbReference type="Pfam" id="PF20428"/>
    </source>
</evidence>
<dbReference type="Pfam" id="PF20428">
    <property type="entry name" value="Sey1_3HB"/>
    <property type="match status" value="1"/>
</dbReference>
<dbReference type="RefSeq" id="XP_004258847.1">
    <property type="nucleotide sequence ID" value="XM_004258799.1"/>
</dbReference>
<dbReference type="GeneID" id="14891131"/>
<dbReference type="EMBL" id="KB206395">
    <property type="protein sequence ID" value="ELP92076.1"/>
    <property type="molecule type" value="Genomic_DNA"/>
</dbReference>
<dbReference type="VEuPathDB" id="AmoebaDB:EIN_379430"/>
<protein>
    <submittedName>
        <fullName evidence="3">GTP-binding protein, putative</fullName>
    </submittedName>
</protein>
<gene>
    <name evidence="3" type="ORF">EIN_379430</name>
</gene>
<dbReference type="AlphaFoldDB" id="A0A0A1UE77"/>
<keyword evidence="1" id="KW-1133">Transmembrane helix</keyword>
<keyword evidence="1" id="KW-0472">Membrane</keyword>
<keyword evidence="1" id="KW-0812">Transmembrane</keyword>
<name>A0A0A1UE77_ENTIV</name>
<evidence type="ECO:0000256" key="1">
    <source>
        <dbReference type="SAM" id="Phobius"/>
    </source>
</evidence>
<dbReference type="Proteomes" id="UP000014680">
    <property type="component" value="Unassembled WGS sequence"/>
</dbReference>
<accession>A0A0A1UE77</accession>
<keyword evidence="4" id="KW-1185">Reference proteome</keyword>
<evidence type="ECO:0000313" key="3">
    <source>
        <dbReference type="EMBL" id="ELP92076.1"/>
    </source>
</evidence>
<evidence type="ECO:0000313" key="4">
    <source>
        <dbReference type="Proteomes" id="UP000014680"/>
    </source>
</evidence>
<proteinExistence type="predicted"/>